<reference evidence="4" key="1">
    <citation type="submission" date="2023-07" db="EMBL/GenBank/DDBJ databases">
        <title>Genomic Encyclopedia of Type Strains, Phase IV (KMG-IV): sequencing the most valuable type-strain genomes for metagenomic binning, comparative biology and taxonomic classification.</title>
        <authorList>
            <person name="Goeker M."/>
        </authorList>
    </citation>
    <scope>NUCLEOTIDE SEQUENCE</scope>
    <source>
        <strain evidence="4">DSM 23947</strain>
    </source>
</reference>
<name>A0AAJ1SXL3_9BACI</name>
<comment type="caution">
    <text evidence="4">The sequence shown here is derived from an EMBL/GenBank/DDBJ whole genome shotgun (WGS) entry which is preliminary data.</text>
</comment>
<dbReference type="EMBL" id="JAUSUC010000010">
    <property type="protein sequence ID" value="MDQ0214718.1"/>
    <property type="molecule type" value="Genomic_DNA"/>
</dbReference>
<evidence type="ECO:0000313" key="5">
    <source>
        <dbReference type="Proteomes" id="UP001237207"/>
    </source>
</evidence>
<dbReference type="PANTHER" id="PTHR30029:SF2">
    <property type="entry name" value="STAGE V SPORULATION PROTEIN R"/>
    <property type="match status" value="1"/>
</dbReference>
<dbReference type="Pfam" id="PF24755">
    <property type="entry name" value="SpoVR_C"/>
    <property type="match status" value="1"/>
</dbReference>
<dbReference type="InterPro" id="IPR007390">
    <property type="entry name" value="Spore_V_R"/>
</dbReference>
<dbReference type="InterPro" id="IPR056174">
    <property type="entry name" value="SpoVR_N"/>
</dbReference>
<evidence type="ECO:0000256" key="1">
    <source>
        <dbReference type="SAM" id="MobiDB-lite"/>
    </source>
</evidence>
<keyword evidence="5" id="KW-1185">Reference proteome</keyword>
<dbReference type="InterPro" id="IPR057008">
    <property type="entry name" value="SpoVR-like_C"/>
</dbReference>
<dbReference type="AlphaFoldDB" id="A0AAJ1SXL3"/>
<dbReference type="PANTHER" id="PTHR30029">
    <property type="entry name" value="STAGE V SPORULATION PROTEIN R"/>
    <property type="match status" value="1"/>
</dbReference>
<proteinExistence type="predicted"/>
<dbReference type="Pfam" id="PF04293">
    <property type="entry name" value="SpoVR"/>
    <property type="match status" value="1"/>
</dbReference>
<protein>
    <submittedName>
        <fullName evidence="4">Stage V sporulation protein R</fullName>
    </submittedName>
</protein>
<sequence>MKQEDRKALHHAIEEITEIASGFGLDFYPMRYEICPAEIIYTFGAYGMPTRFSHWSFGKQFFKMKIHYDLGLSKIYELVINSNPCYAFLLNTNSLIQNKLIVAHVLAHCDFFKNNVRFQNTKRDMVESMAATAERIREYEIQYGKQEVESFIDAVLAIEEHIDPSLMRSKLSWTDDDIEQWEEEVKPAPTPYDDLWNLDKEKDTTPQPRKKVRKFPPHPEKDIVLFIEQYSRELEDWQRDIMTMIREEMLYFWPQLETKIMNEGWASYWHQRIIRELNLSSGEAIEFAKLNAGVVQPSRTSINPYYLGVKIFEDIEERYNNPTEEMIKRGVKPGSGREKMFEVREIESDISFLRNYLTKDLVTREDMYLFQKQGRDYKIVDKDWKEVRDQLVGMRVNGGFPYITVNDGDYLRNGELYLKHWYEGVELDLKYLEKVLPYVYQLWGRNVHLETFVEERSMLFTYNGKSVQRKYL</sequence>
<organism evidence="4 5">
    <name type="scientific">Oikeobacillus pervagus</name>
    <dbReference type="NCBI Taxonomy" id="1325931"/>
    <lineage>
        <taxon>Bacteria</taxon>
        <taxon>Bacillati</taxon>
        <taxon>Bacillota</taxon>
        <taxon>Bacilli</taxon>
        <taxon>Bacillales</taxon>
        <taxon>Bacillaceae</taxon>
        <taxon>Oikeobacillus</taxon>
    </lineage>
</organism>
<dbReference type="RefSeq" id="WP_307256704.1">
    <property type="nucleotide sequence ID" value="NZ_JAUSUC010000010.1"/>
</dbReference>
<evidence type="ECO:0000259" key="2">
    <source>
        <dbReference type="Pfam" id="PF04293"/>
    </source>
</evidence>
<dbReference type="Proteomes" id="UP001237207">
    <property type="component" value="Unassembled WGS sequence"/>
</dbReference>
<feature type="domain" description="SpoVR-like C-terminal" evidence="3">
    <location>
        <begin position="401"/>
        <end position="452"/>
    </location>
</feature>
<feature type="region of interest" description="Disordered" evidence="1">
    <location>
        <begin position="192"/>
        <end position="214"/>
    </location>
</feature>
<evidence type="ECO:0000259" key="3">
    <source>
        <dbReference type="Pfam" id="PF24755"/>
    </source>
</evidence>
<gene>
    <name evidence="4" type="ORF">J2S13_001115</name>
</gene>
<feature type="domain" description="SpoVR protein-like N-terminal" evidence="2">
    <location>
        <begin position="5"/>
        <end position="397"/>
    </location>
</feature>
<evidence type="ECO:0000313" key="4">
    <source>
        <dbReference type="EMBL" id="MDQ0214718.1"/>
    </source>
</evidence>
<accession>A0AAJ1SXL3</accession>